<reference evidence="1" key="1">
    <citation type="submission" date="2020-03" db="EMBL/GenBank/DDBJ databases">
        <title>The deep terrestrial virosphere.</title>
        <authorList>
            <person name="Holmfeldt K."/>
            <person name="Nilsson E."/>
            <person name="Simone D."/>
            <person name="Lopez-Fernandez M."/>
            <person name="Wu X."/>
            <person name="de Brujin I."/>
            <person name="Lundin D."/>
            <person name="Andersson A."/>
            <person name="Bertilsson S."/>
            <person name="Dopson M."/>
        </authorList>
    </citation>
    <scope>NUCLEOTIDE SEQUENCE</scope>
    <source>
        <strain evidence="1">MM415A02511</strain>
        <strain evidence="2">TM448B01831</strain>
    </source>
</reference>
<evidence type="ECO:0000313" key="2">
    <source>
        <dbReference type="EMBL" id="QJI00125.1"/>
    </source>
</evidence>
<dbReference type="EMBL" id="MT141997">
    <property type="protein sequence ID" value="QJA73033.1"/>
    <property type="molecule type" value="Genomic_DNA"/>
</dbReference>
<proteinExistence type="predicted"/>
<name>A0A6M3JSS3_9ZZZZ</name>
<accession>A0A6M3JSS3</accession>
<gene>
    <name evidence="1" type="ORF">MM415A02511_0003</name>
    <name evidence="2" type="ORF">TM448B01831_0006</name>
</gene>
<dbReference type="EMBL" id="MT144830">
    <property type="protein sequence ID" value="QJI00125.1"/>
    <property type="molecule type" value="Genomic_DNA"/>
</dbReference>
<dbReference type="AlphaFoldDB" id="A0A6M3JSS3"/>
<organism evidence="1">
    <name type="scientific">viral metagenome</name>
    <dbReference type="NCBI Taxonomy" id="1070528"/>
    <lineage>
        <taxon>unclassified sequences</taxon>
        <taxon>metagenomes</taxon>
        <taxon>organismal metagenomes</taxon>
    </lineage>
</organism>
<evidence type="ECO:0000313" key="1">
    <source>
        <dbReference type="EMBL" id="QJA73033.1"/>
    </source>
</evidence>
<protein>
    <submittedName>
        <fullName evidence="1">Uncharacterized protein</fullName>
    </submittedName>
</protein>
<sequence length="169" mass="17929">MAVYLYGIASVKYGTSATGLGNFPSGVLLTTAPDTVKGSVTIEETEGATTEFFVDQKFSPVRSVKTEEGKLSATFQFYDMTFNTMAAFKGGTGNASGYTPATGYVTVDKALELTLDSGDKLCIHNASCATRIVGGGGRDKLWALEVKATPQMTTDLSGSWRIHKYGPVI</sequence>